<dbReference type="RefSeq" id="YP_009388566.1">
    <property type="nucleotide sequence ID" value="NC_035117.1"/>
</dbReference>
<accession>A0A1Z1NEA8</accession>
<dbReference type="GO" id="GO:0019033">
    <property type="term" value="C:viral tegument"/>
    <property type="evidence" value="ECO:0007669"/>
    <property type="project" value="InterPro"/>
</dbReference>
<dbReference type="KEGG" id="vg:33194280"/>
<evidence type="ECO:0000313" key="2">
    <source>
        <dbReference type="Proteomes" id="UP000214863"/>
    </source>
</evidence>
<dbReference type="GeneID" id="33194280"/>
<evidence type="ECO:0000313" key="1">
    <source>
        <dbReference type="EMBL" id="ARW78128.1"/>
    </source>
</evidence>
<protein>
    <submittedName>
        <fullName evidence="1">Protein UL49</fullName>
    </submittedName>
</protein>
<keyword evidence="2" id="KW-1185">Reference proteome</keyword>
<organism evidence="1">
    <name type="scientific">Common bottlenose dolphin gammaherpesvirus 1 strain Sarasota</name>
    <dbReference type="NCBI Taxonomy" id="2022783"/>
    <lineage>
        <taxon>Viruses</taxon>
        <taxon>Duplodnaviria</taxon>
        <taxon>Heunggongvirae</taxon>
        <taxon>Peploviricota</taxon>
        <taxon>Herviviricetes</taxon>
        <taxon>Herpesvirales</taxon>
        <taxon>Orthoherpesviridae</taxon>
        <taxon>Gammaherpesvirinae</taxon>
        <taxon>Bossavirus</taxon>
        <taxon>Bossavirus delphinidgamma1</taxon>
        <taxon>Delphinid gammaherpesvirus 1</taxon>
    </lineage>
</organism>
<sequence length="483" mass="52931">MEMDTDMASFVDGGAGDGPCANFCGLENLEACLERALSVFCDISLHDFLFFVLFGTVGWQTPPSWTLCLETGSMGFYAWIKEQLSLTATRKACMWVQWATLGAPQRVAATPPVAGEGDHPDSCTGGALCALSNWFFHAYFLAIALKFPSLRARVTAHLASRPVFYENPRQITRGFTKSVRKMTQEVIGTPLVHPLIKQKVENLEGFLFVKKKVKGPWKSEASLSVPAPSRRLGRDQGFASGGTSSTFEELCSHEVGLVQALRQHAADVPCGNPFDGMLRALVFKSGITSEQTIISPDLYGRDKLVYDVGVKILSYNLLACVIRVPVIHKNVLKRVAERAADGDCPRAVLCFECGHCLNFGKGKFKRVNFRPTQVFYCRDQKEKQCSICATTGRIYCSYCGGSDIRVMPLVATVDKEPILRAIIANNAALMISTTDEELDFIVPCLGLPGCQSTVLKRLTVASLLYLTSTPTGLACFKCQQTTL</sequence>
<dbReference type="InterPro" id="IPR004339">
    <property type="entry name" value="UL49"/>
</dbReference>
<dbReference type="GO" id="GO:0016032">
    <property type="term" value="P:viral process"/>
    <property type="evidence" value="ECO:0007669"/>
    <property type="project" value="InterPro"/>
</dbReference>
<proteinExistence type="predicted"/>
<gene>
    <name evidence="1" type="primary">ORF66</name>
</gene>
<dbReference type="OrthoDB" id="7039at10239"/>
<name>A0A1Z1NEA8_9GAMA</name>
<dbReference type="Proteomes" id="UP000214863">
    <property type="component" value="Segment"/>
</dbReference>
<dbReference type="Pfam" id="PF03117">
    <property type="entry name" value="Herpes_UL49_1"/>
    <property type="match status" value="1"/>
</dbReference>
<dbReference type="EMBL" id="KY965444">
    <property type="protein sequence ID" value="ARW78128.1"/>
    <property type="molecule type" value="Genomic_DNA"/>
</dbReference>
<reference evidence="1" key="1">
    <citation type="submission" date="2017-04" db="EMBL/GenBank/DDBJ databases">
        <title>Genome sequence of delphinid gammaherpesvirus 1 from an Atlantic bottlenose dolphin (Tursiops truncatus).</title>
        <authorList>
            <person name="Davison A.J."/>
            <person name="Subramaniam K."/>
            <person name="Kerr K."/>
            <person name="Jacob J.J."/>
            <person name="Landrau-Giovannetti N."/>
            <person name="Waltzek T.B."/>
        </authorList>
    </citation>
    <scope>NUCLEOTIDE SEQUENCE [LARGE SCALE GENOMIC DNA]</scope>
    <source>
        <strain evidence="1">Sarasota</strain>
    </source>
</reference>